<keyword evidence="1" id="KW-0812">Transmembrane</keyword>
<dbReference type="Proteomes" id="UP000006201">
    <property type="component" value="Unassembled WGS sequence"/>
</dbReference>
<dbReference type="EMBL" id="AAOH01000002">
    <property type="protein sequence ID" value="EAR29990.1"/>
    <property type="molecule type" value="Genomic_DNA"/>
</dbReference>
<feature type="transmembrane region" description="Helical" evidence="1">
    <location>
        <begin position="21"/>
        <end position="39"/>
    </location>
</feature>
<gene>
    <name evidence="2" type="ORF">PTD2_14259</name>
</gene>
<dbReference type="STRING" id="87626.PTD2_14259"/>
<organism evidence="2 3">
    <name type="scientific">Pseudoalteromonas tunicata D2</name>
    <dbReference type="NCBI Taxonomy" id="87626"/>
    <lineage>
        <taxon>Bacteria</taxon>
        <taxon>Pseudomonadati</taxon>
        <taxon>Pseudomonadota</taxon>
        <taxon>Gammaproteobacteria</taxon>
        <taxon>Alteromonadales</taxon>
        <taxon>Pseudoalteromonadaceae</taxon>
        <taxon>Pseudoalteromonas</taxon>
    </lineage>
</organism>
<name>A4C7N6_9GAMM</name>
<accession>A4C7N6</accession>
<dbReference type="InterPro" id="IPR021367">
    <property type="entry name" value="DUF2982"/>
</dbReference>
<evidence type="ECO:0000256" key="1">
    <source>
        <dbReference type="SAM" id="Phobius"/>
    </source>
</evidence>
<dbReference type="HOGENOM" id="CLU_100980_0_0_6"/>
<evidence type="ECO:0000313" key="3">
    <source>
        <dbReference type="Proteomes" id="UP000006201"/>
    </source>
</evidence>
<keyword evidence="3" id="KW-1185">Reference proteome</keyword>
<sequence length="240" mass="27529">MVRLLKEQMRLVIQASSNKHGVETFLVSSLALLILMLAIKLKPGTILIAEIMLISACLVGMLIGYFKMTEPRFSLVFYQDQLEFHHKYGCWELTRENLAVAGIPSIGDELLNKPLNCVGLKVKDYDSFLQQLAPRLAARILIEQRHLLRESLREKYQQIQDVESFLVENTDFCSQKGQVYSGLIAMFANRMINLRQLIGYDLLIPLNMLDRNADQFVYLIHRWQLNAESILSPVSDELSL</sequence>
<dbReference type="Pfam" id="PF11201">
    <property type="entry name" value="DUF2982"/>
    <property type="match status" value="1"/>
</dbReference>
<dbReference type="RefSeq" id="WP_009837863.1">
    <property type="nucleotide sequence ID" value="NZ_AAOH01000002.1"/>
</dbReference>
<dbReference type="OrthoDB" id="7061905at2"/>
<protein>
    <recommendedName>
        <fullName evidence="4">DUF2982 domain-containing protein</fullName>
    </recommendedName>
</protein>
<keyword evidence="1" id="KW-0472">Membrane</keyword>
<evidence type="ECO:0008006" key="4">
    <source>
        <dbReference type="Google" id="ProtNLM"/>
    </source>
</evidence>
<keyword evidence="1" id="KW-1133">Transmembrane helix</keyword>
<dbReference type="eggNOG" id="ENOG5032S0P">
    <property type="taxonomic scope" value="Bacteria"/>
</dbReference>
<evidence type="ECO:0000313" key="2">
    <source>
        <dbReference type="EMBL" id="EAR29990.1"/>
    </source>
</evidence>
<proteinExistence type="predicted"/>
<reference evidence="2 3" key="1">
    <citation type="submission" date="2006-02" db="EMBL/GenBank/DDBJ databases">
        <authorList>
            <person name="Moran M.A."/>
            <person name="Kjelleberg S."/>
            <person name="Egan S."/>
            <person name="Saunders N."/>
            <person name="Thomas T."/>
            <person name="Ferriera S."/>
            <person name="Johnson J."/>
            <person name="Kravitz S."/>
            <person name="Halpern A."/>
            <person name="Remington K."/>
            <person name="Beeson K."/>
            <person name="Tran B."/>
            <person name="Rogers Y.-H."/>
            <person name="Friedman R."/>
            <person name="Venter J.C."/>
        </authorList>
    </citation>
    <scope>NUCLEOTIDE SEQUENCE [LARGE SCALE GENOMIC DNA]</scope>
    <source>
        <strain evidence="2 3">D2</strain>
    </source>
</reference>
<feature type="transmembrane region" description="Helical" evidence="1">
    <location>
        <begin position="45"/>
        <end position="66"/>
    </location>
</feature>
<dbReference type="AlphaFoldDB" id="A4C7N6"/>
<comment type="caution">
    <text evidence="2">The sequence shown here is derived from an EMBL/GenBank/DDBJ whole genome shotgun (WGS) entry which is preliminary data.</text>
</comment>